<evidence type="ECO:0000313" key="2">
    <source>
        <dbReference type="EMBL" id="MCY9596958.1"/>
    </source>
</evidence>
<reference evidence="2 5" key="2">
    <citation type="submission" date="2022-05" db="EMBL/GenBank/DDBJ databases">
        <title>Genome Sequencing of Bee-Associated Microbes.</title>
        <authorList>
            <person name="Dunlap C."/>
        </authorList>
    </citation>
    <scope>NUCLEOTIDE SEQUENCE [LARGE SCALE GENOMIC DNA]</scope>
    <source>
        <strain evidence="2 5">NRRL B-23120</strain>
    </source>
</reference>
<evidence type="ECO:0000313" key="5">
    <source>
        <dbReference type="Proteomes" id="UP001527202"/>
    </source>
</evidence>
<protein>
    <submittedName>
        <fullName evidence="3">DUF1772 domain-containing protein</fullName>
    </submittedName>
</protein>
<evidence type="ECO:0000313" key="3">
    <source>
        <dbReference type="EMBL" id="QAV19737.1"/>
    </source>
</evidence>
<keyword evidence="1" id="KW-1133">Transmembrane helix</keyword>
<dbReference type="Proteomes" id="UP001527202">
    <property type="component" value="Unassembled WGS sequence"/>
</dbReference>
<keyword evidence="1" id="KW-0812">Transmembrane</keyword>
<dbReference type="Proteomes" id="UP000288943">
    <property type="component" value="Chromosome"/>
</dbReference>
<sequence>MSGSLLTVLTFCSALGSGLNAGLFFAFSAFVMTALARIPAEQGIAAMQSINATILNPLFGIVFMGTALLSGVLAVSSLLNWGEPGSGWLLAGSLLFAAGFAVTMVFNVPLNNALEAVNPGSAAGADVWSSYVVKWTAWNHVRTAACLAALAMFIQALRLKG</sequence>
<feature type="transmembrane region" description="Helical" evidence="1">
    <location>
        <begin position="88"/>
        <end position="110"/>
    </location>
</feature>
<dbReference type="InterPro" id="IPR013901">
    <property type="entry name" value="Anthrone_oxy"/>
</dbReference>
<dbReference type="RefSeq" id="WP_042227069.1">
    <property type="nucleotide sequence ID" value="NZ_CP026520.1"/>
</dbReference>
<dbReference type="AlphaFoldDB" id="A0A410WZJ5"/>
<dbReference type="GeneID" id="95376996"/>
<dbReference type="OrthoDB" id="428263at2"/>
<keyword evidence="5" id="KW-1185">Reference proteome</keyword>
<keyword evidence="1" id="KW-0472">Membrane</keyword>
<dbReference type="Pfam" id="PF08592">
    <property type="entry name" value="Anthrone_oxy"/>
    <property type="match status" value="1"/>
</dbReference>
<accession>A0A410WZJ5</accession>
<evidence type="ECO:0000313" key="4">
    <source>
        <dbReference type="Proteomes" id="UP000288943"/>
    </source>
</evidence>
<organism evidence="3 4">
    <name type="scientific">Paenibacillus chitinolyticus</name>
    <dbReference type="NCBI Taxonomy" id="79263"/>
    <lineage>
        <taxon>Bacteria</taxon>
        <taxon>Bacillati</taxon>
        <taxon>Bacillota</taxon>
        <taxon>Bacilli</taxon>
        <taxon>Bacillales</taxon>
        <taxon>Paenibacillaceae</taxon>
        <taxon>Paenibacillus</taxon>
    </lineage>
</organism>
<evidence type="ECO:0000256" key="1">
    <source>
        <dbReference type="SAM" id="Phobius"/>
    </source>
</evidence>
<feature type="transmembrane region" description="Helical" evidence="1">
    <location>
        <begin position="57"/>
        <end position="81"/>
    </location>
</feature>
<name>A0A410WZJ5_9BACL</name>
<reference evidence="3 4" key="1">
    <citation type="submission" date="2018-01" db="EMBL/GenBank/DDBJ databases">
        <title>The whole genome sequencing and assembly of Paenibacillus chitinolyticus KCCM 41400 strain.</title>
        <authorList>
            <person name="Kim J.-Y."/>
            <person name="Park M.-K."/>
            <person name="Lee Y.-J."/>
            <person name="Yi H."/>
            <person name="Bahn Y.-S."/>
            <person name="Kim J.F."/>
            <person name="Lee D.-W."/>
        </authorList>
    </citation>
    <scope>NUCLEOTIDE SEQUENCE [LARGE SCALE GENOMIC DNA]</scope>
    <source>
        <strain evidence="3 4">KCCM 41400</strain>
    </source>
</reference>
<proteinExistence type="predicted"/>
<gene>
    <name evidence="2" type="ORF">M5X16_14370</name>
    <name evidence="3" type="ORF">PC41400_19560</name>
</gene>
<dbReference type="KEGG" id="pchi:PC41400_19560"/>
<dbReference type="EMBL" id="JAMDMJ010000015">
    <property type="protein sequence ID" value="MCY9596958.1"/>
    <property type="molecule type" value="Genomic_DNA"/>
</dbReference>
<dbReference type="EMBL" id="CP026520">
    <property type="protein sequence ID" value="QAV19737.1"/>
    <property type="molecule type" value="Genomic_DNA"/>
</dbReference>